<gene>
    <name evidence="2" type="ORF">PUN28_000924</name>
</gene>
<protein>
    <submittedName>
        <fullName evidence="2">Uncharacterized protein</fullName>
    </submittedName>
</protein>
<dbReference type="Proteomes" id="UP001430953">
    <property type="component" value="Unassembled WGS sequence"/>
</dbReference>
<keyword evidence="1" id="KW-0812">Transmembrane</keyword>
<keyword evidence="1" id="KW-0472">Membrane</keyword>
<reference evidence="2 3" key="1">
    <citation type="submission" date="2023-03" db="EMBL/GenBank/DDBJ databases">
        <title>High recombination rates correlate with genetic variation in Cardiocondyla obscurior ants.</title>
        <authorList>
            <person name="Errbii M."/>
        </authorList>
    </citation>
    <scope>NUCLEOTIDE SEQUENCE [LARGE SCALE GENOMIC DNA]</scope>
    <source>
        <strain evidence="2">Alpha-2009</strain>
        <tissue evidence="2">Whole body</tissue>
    </source>
</reference>
<feature type="transmembrane region" description="Helical" evidence="1">
    <location>
        <begin position="54"/>
        <end position="74"/>
    </location>
</feature>
<accession>A0AAW2H271</accession>
<evidence type="ECO:0000256" key="1">
    <source>
        <dbReference type="SAM" id="Phobius"/>
    </source>
</evidence>
<sequence length="92" mass="11136">MKICLFNTEGLYRVGRTTNIPINWNSTDDGIYRPRLFQVKNQCYIRKRTKRENIFFNIAVREIFCTWIVNFFFISSKRLFFKKLVRVSVESV</sequence>
<proteinExistence type="predicted"/>
<evidence type="ECO:0000313" key="2">
    <source>
        <dbReference type="EMBL" id="KAL0133518.1"/>
    </source>
</evidence>
<comment type="caution">
    <text evidence="2">The sequence shown here is derived from an EMBL/GenBank/DDBJ whole genome shotgun (WGS) entry which is preliminary data.</text>
</comment>
<dbReference type="EMBL" id="JADYXP020000001">
    <property type="protein sequence ID" value="KAL0133518.1"/>
    <property type="molecule type" value="Genomic_DNA"/>
</dbReference>
<evidence type="ECO:0000313" key="3">
    <source>
        <dbReference type="Proteomes" id="UP001430953"/>
    </source>
</evidence>
<keyword evidence="3" id="KW-1185">Reference proteome</keyword>
<dbReference type="AlphaFoldDB" id="A0AAW2H271"/>
<keyword evidence="1" id="KW-1133">Transmembrane helix</keyword>
<name>A0AAW2H271_9HYME</name>
<organism evidence="2 3">
    <name type="scientific">Cardiocondyla obscurior</name>
    <dbReference type="NCBI Taxonomy" id="286306"/>
    <lineage>
        <taxon>Eukaryota</taxon>
        <taxon>Metazoa</taxon>
        <taxon>Ecdysozoa</taxon>
        <taxon>Arthropoda</taxon>
        <taxon>Hexapoda</taxon>
        <taxon>Insecta</taxon>
        <taxon>Pterygota</taxon>
        <taxon>Neoptera</taxon>
        <taxon>Endopterygota</taxon>
        <taxon>Hymenoptera</taxon>
        <taxon>Apocrita</taxon>
        <taxon>Aculeata</taxon>
        <taxon>Formicoidea</taxon>
        <taxon>Formicidae</taxon>
        <taxon>Myrmicinae</taxon>
        <taxon>Cardiocondyla</taxon>
    </lineage>
</organism>